<feature type="non-terminal residue" evidence="7">
    <location>
        <position position="560"/>
    </location>
</feature>
<dbReference type="Gene3D" id="3.30.450.20">
    <property type="entry name" value="PAS domain"/>
    <property type="match status" value="3"/>
</dbReference>
<dbReference type="InterPro" id="IPR005467">
    <property type="entry name" value="His_kinase_dom"/>
</dbReference>
<dbReference type="SMART" id="SM00091">
    <property type="entry name" value="PAS"/>
    <property type="match status" value="3"/>
</dbReference>
<dbReference type="InterPro" id="IPR000700">
    <property type="entry name" value="PAS-assoc_C"/>
</dbReference>
<feature type="domain" description="Histidine kinase" evidence="5">
    <location>
        <begin position="415"/>
        <end position="550"/>
    </location>
</feature>
<dbReference type="CDD" id="cd00082">
    <property type="entry name" value="HisKA"/>
    <property type="match status" value="1"/>
</dbReference>
<reference evidence="7 8" key="1">
    <citation type="submission" date="2023-11" db="EMBL/GenBank/DDBJ databases">
        <title>Paucibacter sp. nov., isolated from fresh soil in Korea.</title>
        <authorList>
            <person name="Le N.T.T."/>
        </authorList>
    </citation>
    <scope>NUCLEOTIDE SEQUENCE [LARGE SCALE GENOMIC DNA]</scope>
    <source>
        <strain evidence="7 8">R3-3</strain>
    </source>
</reference>
<feature type="domain" description="PAC" evidence="6">
    <location>
        <begin position="345"/>
        <end position="397"/>
    </location>
</feature>
<dbReference type="PANTHER" id="PTHR45339:SF1">
    <property type="entry name" value="HYBRID SIGNAL TRANSDUCTION HISTIDINE KINASE J"/>
    <property type="match status" value="1"/>
</dbReference>
<evidence type="ECO:0000256" key="2">
    <source>
        <dbReference type="ARBA" id="ARBA00012438"/>
    </source>
</evidence>
<dbReference type="PROSITE" id="PS50109">
    <property type="entry name" value="HIS_KIN"/>
    <property type="match status" value="1"/>
</dbReference>
<dbReference type="InterPro" id="IPR003661">
    <property type="entry name" value="HisK_dim/P_dom"/>
</dbReference>
<dbReference type="SUPFAM" id="SSF55785">
    <property type="entry name" value="PYP-like sensor domain (PAS domain)"/>
    <property type="match status" value="3"/>
</dbReference>
<proteinExistence type="predicted"/>
<evidence type="ECO:0000259" key="5">
    <source>
        <dbReference type="PROSITE" id="PS50109"/>
    </source>
</evidence>
<dbReference type="InterPro" id="IPR013656">
    <property type="entry name" value="PAS_4"/>
</dbReference>
<protein>
    <recommendedName>
        <fullName evidence="2">histidine kinase</fullName>
        <ecNumber evidence="2">2.7.13.3</ecNumber>
    </recommendedName>
</protein>
<dbReference type="Gene3D" id="3.30.565.10">
    <property type="entry name" value="Histidine kinase-like ATPase, C-terminal domain"/>
    <property type="match status" value="1"/>
</dbReference>
<evidence type="ECO:0000259" key="6">
    <source>
        <dbReference type="PROSITE" id="PS50113"/>
    </source>
</evidence>
<sequence>MEQPATPAVPPQADEELGRLMQHLPIGVVLVSEGRMLRANAKFAQIFGFVDAGSAVGQDSLCLYEDEAELQRIGTEVARSFAVDEVYSGEWSARRQDGSSFQARARARAVPMAGVHPTTLWMIEDEAEIGLAQQARQENESYSRMFQQSHIAISIYDPSTDCYVDCNEAARRLYGFERAEDVRGRTVLELSAPMQEHGPTAKVLGSGRRNLLGSGKESPSFEWRHRRPDGTDWWAECRGTTFRYRGKTLIQFTLIDITAAKEARRRVDEMAVFLQAMIDRMPNMVYYKGPDTRFLGCNEAFEQNFGVSRTTYLGRRSDELEFLPPRWRAALQAQEDRLVAQGGSEQKEMQLQYADGTTHHVLTSVSGFRRPDGTPGGLVCVMVDVGPLKAAEEAMRQAKRVAEDSAQAKSMFLANMSHEIRTPMNAIIGLSMLALRTELNPRQRDYVAKVHNAGTALLGIINDILDFSKVEAGKLDIEATPFRLDEVLDNVAALLAQKAGDKGLELLFDTARDVPVALIGDSLRIGQIITNLVSNSVKFTERGQVVISVRLLKRAGEPGG</sequence>
<dbReference type="NCBIfam" id="TIGR00229">
    <property type="entry name" value="sensory_box"/>
    <property type="match status" value="2"/>
</dbReference>
<dbReference type="PROSITE" id="PS50113">
    <property type="entry name" value="PAC"/>
    <property type="match status" value="1"/>
</dbReference>
<comment type="caution">
    <text evidence="7">The sequence shown here is derived from an EMBL/GenBank/DDBJ whole genome shotgun (WGS) entry which is preliminary data.</text>
</comment>
<comment type="catalytic activity">
    <reaction evidence="1">
        <text>ATP + protein L-histidine = ADP + protein N-phospho-L-histidine.</text>
        <dbReference type="EC" id="2.7.13.3"/>
    </reaction>
</comment>
<dbReference type="EMBL" id="JAXCLA010000001">
    <property type="protein sequence ID" value="MDY0743688.1"/>
    <property type="molecule type" value="Genomic_DNA"/>
</dbReference>
<dbReference type="Pfam" id="PF13426">
    <property type="entry name" value="PAS_9"/>
    <property type="match status" value="2"/>
</dbReference>
<dbReference type="SUPFAM" id="SSF55874">
    <property type="entry name" value="ATPase domain of HSP90 chaperone/DNA topoisomerase II/histidine kinase"/>
    <property type="match status" value="1"/>
</dbReference>
<keyword evidence="3" id="KW-0597">Phosphoprotein</keyword>
<keyword evidence="8" id="KW-1185">Reference proteome</keyword>
<dbReference type="PANTHER" id="PTHR45339">
    <property type="entry name" value="HYBRID SIGNAL TRANSDUCTION HISTIDINE KINASE J"/>
    <property type="match status" value="1"/>
</dbReference>
<evidence type="ECO:0000313" key="7">
    <source>
        <dbReference type="EMBL" id="MDY0743688.1"/>
    </source>
</evidence>
<organism evidence="7 8">
    <name type="scientific">Roseateles agri</name>
    <dbReference type="NCBI Taxonomy" id="3098619"/>
    <lineage>
        <taxon>Bacteria</taxon>
        <taxon>Pseudomonadati</taxon>
        <taxon>Pseudomonadota</taxon>
        <taxon>Betaproteobacteria</taxon>
        <taxon>Burkholderiales</taxon>
        <taxon>Sphaerotilaceae</taxon>
        <taxon>Roseateles</taxon>
    </lineage>
</organism>
<dbReference type="CDD" id="cd00130">
    <property type="entry name" value="PAS"/>
    <property type="match status" value="3"/>
</dbReference>
<accession>A0ABU5DD92</accession>
<dbReference type="Pfam" id="PF00512">
    <property type="entry name" value="HisKA"/>
    <property type="match status" value="1"/>
</dbReference>
<name>A0ABU5DD92_9BURK</name>
<dbReference type="RefSeq" id="WP_320421585.1">
    <property type="nucleotide sequence ID" value="NZ_JAXCLA010000001.1"/>
</dbReference>
<dbReference type="SMART" id="SM00388">
    <property type="entry name" value="HisKA"/>
    <property type="match status" value="1"/>
</dbReference>
<dbReference type="InterPro" id="IPR036890">
    <property type="entry name" value="HATPase_C_sf"/>
</dbReference>
<evidence type="ECO:0000256" key="4">
    <source>
        <dbReference type="ARBA" id="ARBA00023012"/>
    </source>
</evidence>
<dbReference type="InterPro" id="IPR001610">
    <property type="entry name" value="PAC"/>
</dbReference>
<dbReference type="EC" id="2.7.13.3" evidence="2"/>
<keyword evidence="4" id="KW-0902">Two-component regulatory system</keyword>
<dbReference type="SMART" id="SM00086">
    <property type="entry name" value="PAC"/>
    <property type="match status" value="2"/>
</dbReference>
<dbReference type="InterPro" id="IPR036097">
    <property type="entry name" value="HisK_dim/P_sf"/>
</dbReference>
<evidence type="ECO:0000256" key="1">
    <source>
        <dbReference type="ARBA" id="ARBA00000085"/>
    </source>
</evidence>
<dbReference type="Gene3D" id="1.10.287.130">
    <property type="match status" value="1"/>
</dbReference>
<dbReference type="InterPro" id="IPR000014">
    <property type="entry name" value="PAS"/>
</dbReference>
<dbReference type="Proteomes" id="UP001285263">
    <property type="component" value="Unassembled WGS sequence"/>
</dbReference>
<dbReference type="SUPFAM" id="SSF47384">
    <property type="entry name" value="Homodimeric domain of signal transducing histidine kinase"/>
    <property type="match status" value="1"/>
</dbReference>
<evidence type="ECO:0000256" key="3">
    <source>
        <dbReference type="ARBA" id="ARBA00022553"/>
    </source>
</evidence>
<dbReference type="InterPro" id="IPR035965">
    <property type="entry name" value="PAS-like_dom_sf"/>
</dbReference>
<gene>
    <name evidence="7" type="ORF">SNE35_04190</name>
</gene>
<evidence type="ECO:0000313" key="8">
    <source>
        <dbReference type="Proteomes" id="UP001285263"/>
    </source>
</evidence>
<dbReference type="Pfam" id="PF08448">
    <property type="entry name" value="PAS_4"/>
    <property type="match status" value="1"/>
</dbReference>